<organism evidence="3 4">
    <name type="scientific">Mesorhizobium metallidurans STM 2683</name>
    <dbReference type="NCBI Taxonomy" id="1297569"/>
    <lineage>
        <taxon>Bacteria</taxon>
        <taxon>Pseudomonadati</taxon>
        <taxon>Pseudomonadota</taxon>
        <taxon>Alphaproteobacteria</taxon>
        <taxon>Hyphomicrobiales</taxon>
        <taxon>Phyllobacteriaceae</taxon>
        <taxon>Mesorhizobium</taxon>
    </lineage>
</organism>
<evidence type="ECO:0000256" key="2">
    <source>
        <dbReference type="SAM" id="Phobius"/>
    </source>
</evidence>
<keyword evidence="2" id="KW-0812">Transmembrane</keyword>
<comment type="caution">
    <text evidence="3">The sequence shown here is derived from an EMBL/GenBank/DDBJ whole genome shotgun (WGS) entry which is preliminary data.</text>
</comment>
<feature type="compositionally biased region" description="Basic and acidic residues" evidence="1">
    <location>
        <begin position="125"/>
        <end position="135"/>
    </location>
</feature>
<evidence type="ECO:0008006" key="5">
    <source>
        <dbReference type="Google" id="ProtNLM"/>
    </source>
</evidence>
<dbReference type="Proteomes" id="UP000012062">
    <property type="component" value="Unassembled WGS sequence"/>
</dbReference>
<protein>
    <recommendedName>
        <fullName evidence="5">Transmembrane protein</fullName>
    </recommendedName>
</protein>
<feature type="region of interest" description="Disordered" evidence="1">
    <location>
        <begin position="107"/>
        <end position="135"/>
    </location>
</feature>
<feature type="transmembrane region" description="Helical" evidence="2">
    <location>
        <begin position="81"/>
        <end position="100"/>
    </location>
</feature>
<accession>M5EVW7</accession>
<gene>
    <name evidence="3" type="ORF">MESS2_730248</name>
</gene>
<proteinExistence type="predicted"/>
<name>M5EVW7_9HYPH</name>
<reference evidence="3 4" key="1">
    <citation type="submission" date="2013-02" db="EMBL/GenBank/DDBJ databases">
        <authorList>
            <person name="Genoscope - CEA"/>
        </authorList>
    </citation>
    <scope>NUCLEOTIDE SEQUENCE [LARGE SCALE GENOMIC DNA]</scope>
    <source>
        <strain evidence="3 4">STM 2683</strain>
    </source>
</reference>
<feature type="transmembrane region" description="Helical" evidence="2">
    <location>
        <begin position="56"/>
        <end position="75"/>
    </location>
</feature>
<keyword evidence="4" id="KW-1185">Reference proteome</keyword>
<dbReference type="AlphaFoldDB" id="M5EVW7"/>
<evidence type="ECO:0000313" key="3">
    <source>
        <dbReference type="EMBL" id="CCV08352.1"/>
    </source>
</evidence>
<dbReference type="STRING" id="1297569.MESS2_730248"/>
<keyword evidence="2" id="KW-1133">Transmembrane helix</keyword>
<dbReference type="EMBL" id="CAUM01000143">
    <property type="protein sequence ID" value="CCV08352.1"/>
    <property type="molecule type" value="Genomic_DNA"/>
</dbReference>
<evidence type="ECO:0000256" key="1">
    <source>
        <dbReference type="SAM" id="MobiDB-lite"/>
    </source>
</evidence>
<keyword evidence="2" id="KW-0472">Membrane</keyword>
<evidence type="ECO:0000313" key="4">
    <source>
        <dbReference type="Proteomes" id="UP000012062"/>
    </source>
</evidence>
<dbReference type="RefSeq" id="WP_008877228.1">
    <property type="nucleotide sequence ID" value="NZ_CAUM01000143.1"/>
</dbReference>
<sequence>MNYIEKPTKVSNSCCGESSSVAATGDAPSKAFVASDGSLGRDILLYIRHSLRDRRVLIGIAAVVLVAAATFNWGWLVAIGVAPLLLAMAPCAAMCALGLCTMGSGKKGVPPQGSADDGAGSGLDTTRHESDTRPQ</sequence>